<dbReference type="PANTHER" id="PTHR43826">
    <property type="entry name" value="GLUCOSE-6-PHOSPHATE EXCHANGER SLC37A4"/>
    <property type="match status" value="1"/>
</dbReference>
<dbReference type="InterPro" id="IPR036259">
    <property type="entry name" value="MFS_trans_sf"/>
</dbReference>
<keyword evidence="3 6" id="KW-1133">Transmembrane helix</keyword>
<evidence type="ECO:0000313" key="8">
    <source>
        <dbReference type="EMBL" id="CAK0743172.1"/>
    </source>
</evidence>
<dbReference type="SUPFAM" id="SSF103473">
    <property type="entry name" value="MFS general substrate transporter"/>
    <property type="match status" value="1"/>
</dbReference>
<feature type="transmembrane region" description="Helical" evidence="6">
    <location>
        <begin position="423"/>
        <end position="444"/>
    </location>
</feature>
<feature type="transmembrane region" description="Helical" evidence="6">
    <location>
        <begin position="216"/>
        <end position="239"/>
    </location>
</feature>
<feature type="region of interest" description="Disordered" evidence="5">
    <location>
        <begin position="79"/>
        <end position="114"/>
    </location>
</feature>
<comment type="subcellular location">
    <subcellularLocation>
        <location evidence="1">Endomembrane system</location>
        <topology evidence="1">Multi-pass membrane protein</topology>
    </subcellularLocation>
</comment>
<dbReference type="GO" id="GO:0012505">
    <property type="term" value="C:endomembrane system"/>
    <property type="evidence" value="ECO:0007669"/>
    <property type="project" value="UniProtKB-SubCell"/>
</dbReference>
<dbReference type="EMBL" id="CAUYUE010000002">
    <property type="protein sequence ID" value="CAK0743172.1"/>
    <property type="molecule type" value="Genomic_DNA"/>
</dbReference>
<feature type="transmembrane region" description="Helical" evidence="6">
    <location>
        <begin position="251"/>
        <end position="277"/>
    </location>
</feature>
<dbReference type="GO" id="GO:0035435">
    <property type="term" value="P:phosphate ion transmembrane transport"/>
    <property type="evidence" value="ECO:0007669"/>
    <property type="project" value="TreeGrafter"/>
</dbReference>
<evidence type="ECO:0000256" key="6">
    <source>
        <dbReference type="SAM" id="Phobius"/>
    </source>
</evidence>
<evidence type="ECO:0000313" key="9">
    <source>
        <dbReference type="Proteomes" id="UP001314263"/>
    </source>
</evidence>
<feature type="transmembrane region" description="Helical" evidence="6">
    <location>
        <begin position="160"/>
        <end position="180"/>
    </location>
</feature>
<feature type="compositionally biased region" description="Basic and acidic residues" evidence="5">
    <location>
        <begin position="321"/>
        <end position="331"/>
    </location>
</feature>
<reference evidence="8 9" key="1">
    <citation type="submission" date="2023-10" db="EMBL/GenBank/DDBJ databases">
        <authorList>
            <person name="Maclean D."/>
            <person name="Macfadyen A."/>
        </authorList>
    </citation>
    <scope>NUCLEOTIDE SEQUENCE [LARGE SCALE GENOMIC DNA]</scope>
</reference>
<keyword evidence="9" id="KW-1185">Reference proteome</keyword>
<dbReference type="InterPro" id="IPR011701">
    <property type="entry name" value="MFS"/>
</dbReference>
<dbReference type="InterPro" id="IPR051337">
    <property type="entry name" value="OPA_Antiporter"/>
</dbReference>
<dbReference type="PROSITE" id="PS50850">
    <property type="entry name" value="MFS"/>
    <property type="match status" value="1"/>
</dbReference>
<protein>
    <recommendedName>
        <fullName evidence="7">Major facilitator superfamily (MFS) profile domain-containing protein</fullName>
    </recommendedName>
</protein>
<evidence type="ECO:0000256" key="3">
    <source>
        <dbReference type="ARBA" id="ARBA00022989"/>
    </source>
</evidence>
<dbReference type="GO" id="GO:0016020">
    <property type="term" value="C:membrane"/>
    <property type="evidence" value="ECO:0007669"/>
    <property type="project" value="UniProtKB-ARBA"/>
</dbReference>
<evidence type="ECO:0000256" key="4">
    <source>
        <dbReference type="ARBA" id="ARBA00023136"/>
    </source>
</evidence>
<gene>
    <name evidence="8" type="ORF">CVIRNUC_001449</name>
</gene>
<dbReference type="AlphaFoldDB" id="A0AAV1HWN3"/>
<feature type="transmembrane region" description="Helical" evidence="6">
    <location>
        <begin position="450"/>
        <end position="470"/>
    </location>
</feature>
<evidence type="ECO:0000256" key="2">
    <source>
        <dbReference type="ARBA" id="ARBA00022692"/>
    </source>
</evidence>
<evidence type="ECO:0000256" key="5">
    <source>
        <dbReference type="SAM" id="MobiDB-lite"/>
    </source>
</evidence>
<dbReference type="PANTHER" id="PTHR43826:SF3">
    <property type="entry name" value="GLUCOSE-6-PHOSPHATE EXCHANGER SLC37A4"/>
    <property type="match status" value="1"/>
</dbReference>
<feature type="domain" description="Major facilitator superfamily (MFS) profile" evidence="7">
    <location>
        <begin position="125"/>
        <end position="537"/>
    </location>
</feature>
<dbReference type="Proteomes" id="UP001314263">
    <property type="component" value="Unassembled WGS sequence"/>
</dbReference>
<dbReference type="Pfam" id="PF07690">
    <property type="entry name" value="MFS_1"/>
    <property type="match status" value="1"/>
</dbReference>
<comment type="caution">
    <text evidence="8">The sequence shown here is derived from an EMBL/GenBank/DDBJ whole genome shotgun (WGS) entry which is preliminary data.</text>
</comment>
<dbReference type="InterPro" id="IPR020846">
    <property type="entry name" value="MFS_dom"/>
</dbReference>
<feature type="compositionally biased region" description="Low complexity" evidence="5">
    <location>
        <begin position="94"/>
        <end position="110"/>
    </location>
</feature>
<feature type="region of interest" description="Disordered" evidence="5">
    <location>
        <begin position="312"/>
        <end position="331"/>
    </location>
</feature>
<feature type="transmembrane region" description="Helical" evidence="6">
    <location>
        <begin position="192"/>
        <end position="210"/>
    </location>
</feature>
<feature type="transmembrane region" description="Helical" evidence="6">
    <location>
        <begin position="514"/>
        <end position="533"/>
    </location>
</feature>
<sequence>MMQVHSCRPQGSGTALLRGKQASLGARPVVTSLNGAVRRPAARPVQCSAAPSQAFAGGLQAQVRRGSFHITQAAADAYAKSQSDGDDDSTPANTPVSTPASSGAPSTPSEPTKDDAAFNRQRWIAFLAMFTGYASFYLTRNSLAFTAPTMLEDKALGLDMTAVGGLTSILPVAYGFSKFLSGVLGARTSPRILLAGGLAATALVNIAFGMSSAYPLLLAFWGLNGILQGLGAPACARFLTSWYADKERGTFWGFWTASNNIGGFAAPILAGTAASMYGWRYGMFAPGCVALAVSVLVLIFFKDTPESSGFPAIDAGSKKPAAKDTSESSGKAEEKPGLLKLLVDNCLKNVYVWLFAIAYFFVYVVRQGVTSWFIFYLKDKGVQNAAVQVSGLELGGLLGSLSAGAISDHLVRNNDGSKGNVGLRVQVVMTYAALTAVLLGAFWAAPNIGWIQWIIVAAVGFALYGPQMLIGLCGAEVVPKPAVSAAQGFLGWISYLGAANAGVPLAKIVQTYGWNAYFASLAGACGIILLLLAPMTNLKSYSQREEEAQAKAA</sequence>
<keyword evidence="2 6" id="KW-0812">Transmembrane</keyword>
<keyword evidence="4 6" id="KW-0472">Membrane</keyword>
<dbReference type="Gene3D" id="1.20.1250.20">
    <property type="entry name" value="MFS general substrate transporter like domains"/>
    <property type="match status" value="2"/>
</dbReference>
<evidence type="ECO:0000259" key="7">
    <source>
        <dbReference type="PROSITE" id="PS50850"/>
    </source>
</evidence>
<feature type="transmembrane region" description="Helical" evidence="6">
    <location>
        <begin position="482"/>
        <end position="502"/>
    </location>
</feature>
<feature type="transmembrane region" description="Helical" evidence="6">
    <location>
        <begin position="283"/>
        <end position="301"/>
    </location>
</feature>
<organism evidence="8 9">
    <name type="scientific">Coccomyxa viridis</name>
    <dbReference type="NCBI Taxonomy" id="1274662"/>
    <lineage>
        <taxon>Eukaryota</taxon>
        <taxon>Viridiplantae</taxon>
        <taxon>Chlorophyta</taxon>
        <taxon>core chlorophytes</taxon>
        <taxon>Trebouxiophyceae</taxon>
        <taxon>Trebouxiophyceae incertae sedis</taxon>
        <taxon>Coccomyxaceae</taxon>
        <taxon>Coccomyxa</taxon>
    </lineage>
</organism>
<dbReference type="GO" id="GO:0061513">
    <property type="term" value="F:glucose 6-phosphate:phosphate antiporter activity"/>
    <property type="evidence" value="ECO:0007669"/>
    <property type="project" value="TreeGrafter"/>
</dbReference>
<name>A0AAV1HWN3_9CHLO</name>
<feature type="transmembrane region" description="Helical" evidence="6">
    <location>
        <begin position="350"/>
        <end position="374"/>
    </location>
</feature>
<feature type="transmembrane region" description="Helical" evidence="6">
    <location>
        <begin position="123"/>
        <end position="140"/>
    </location>
</feature>
<evidence type="ECO:0000256" key="1">
    <source>
        <dbReference type="ARBA" id="ARBA00004127"/>
    </source>
</evidence>
<proteinExistence type="predicted"/>
<accession>A0AAV1HWN3</accession>